<name>A0A137P9G4_CONC2</name>
<dbReference type="Pfam" id="PF13671">
    <property type="entry name" value="AAA_33"/>
    <property type="match status" value="1"/>
</dbReference>
<evidence type="ECO:0000313" key="1">
    <source>
        <dbReference type="EMBL" id="KXN71551.1"/>
    </source>
</evidence>
<protein>
    <submittedName>
        <fullName evidence="1">PNK3P-domain-containing protein</fullName>
    </submittedName>
</protein>
<dbReference type="AlphaFoldDB" id="A0A137P9G4"/>
<dbReference type="InterPro" id="IPR036412">
    <property type="entry name" value="HAD-like_sf"/>
</dbReference>
<dbReference type="STRING" id="796925.A0A137P9G4"/>
<dbReference type="InterPro" id="IPR013954">
    <property type="entry name" value="PNK3P"/>
</dbReference>
<dbReference type="InterPro" id="IPR027417">
    <property type="entry name" value="P-loop_NTPase"/>
</dbReference>
<organism evidence="1 2">
    <name type="scientific">Conidiobolus coronatus (strain ATCC 28846 / CBS 209.66 / NRRL 28638)</name>
    <name type="common">Delacroixia coronata</name>
    <dbReference type="NCBI Taxonomy" id="796925"/>
    <lineage>
        <taxon>Eukaryota</taxon>
        <taxon>Fungi</taxon>
        <taxon>Fungi incertae sedis</taxon>
        <taxon>Zoopagomycota</taxon>
        <taxon>Entomophthoromycotina</taxon>
        <taxon>Entomophthoromycetes</taxon>
        <taxon>Entomophthorales</taxon>
        <taxon>Ancylistaceae</taxon>
        <taxon>Conidiobolus</taxon>
    </lineage>
</organism>
<evidence type="ECO:0000313" key="2">
    <source>
        <dbReference type="Proteomes" id="UP000070444"/>
    </source>
</evidence>
<dbReference type="InterPro" id="IPR006551">
    <property type="entry name" value="Polynucleotide_phosphatase"/>
</dbReference>
<dbReference type="GO" id="GO:0046404">
    <property type="term" value="F:ATP-dependent polydeoxyribonucleotide 5'-hydroxyl-kinase activity"/>
    <property type="evidence" value="ECO:0007669"/>
    <property type="project" value="TreeGrafter"/>
</dbReference>
<dbReference type="PANTHER" id="PTHR12083:SF9">
    <property type="entry name" value="BIFUNCTIONAL POLYNUCLEOTIDE PHOSPHATASE_KINASE"/>
    <property type="match status" value="1"/>
</dbReference>
<proteinExistence type="predicted"/>
<accession>A0A137P9G4</accession>
<dbReference type="Pfam" id="PF08645">
    <property type="entry name" value="PNK3P"/>
    <property type="match status" value="1"/>
</dbReference>
<keyword evidence="2" id="KW-1185">Reference proteome</keyword>
<dbReference type="GO" id="GO:0006281">
    <property type="term" value="P:DNA repair"/>
    <property type="evidence" value="ECO:0007669"/>
    <property type="project" value="TreeGrafter"/>
</dbReference>
<dbReference type="InterPro" id="IPR023214">
    <property type="entry name" value="HAD_sf"/>
</dbReference>
<dbReference type="NCBIfam" id="TIGR01664">
    <property type="entry name" value="DNA-3'-Pase"/>
    <property type="match status" value="1"/>
</dbReference>
<dbReference type="OMA" id="AADWKWW"/>
<dbReference type="Gene3D" id="3.40.50.1000">
    <property type="entry name" value="HAD superfamily/HAD-like"/>
    <property type="match status" value="1"/>
</dbReference>
<reference evidence="1 2" key="1">
    <citation type="journal article" date="2015" name="Genome Biol. Evol.">
        <title>Phylogenomic analyses indicate that early fungi evolved digesting cell walls of algal ancestors of land plants.</title>
        <authorList>
            <person name="Chang Y."/>
            <person name="Wang S."/>
            <person name="Sekimoto S."/>
            <person name="Aerts A.L."/>
            <person name="Choi C."/>
            <person name="Clum A."/>
            <person name="LaButti K.M."/>
            <person name="Lindquist E.A."/>
            <person name="Yee Ngan C."/>
            <person name="Ohm R.A."/>
            <person name="Salamov A.A."/>
            <person name="Grigoriev I.V."/>
            <person name="Spatafora J.W."/>
            <person name="Berbee M.L."/>
        </authorList>
    </citation>
    <scope>NUCLEOTIDE SEQUENCE [LARGE SCALE GENOMIC DNA]</scope>
    <source>
        <strain evidence="1 2">NRRL 28638</strain>
    </source>
</reference>
<dbReference type="EMBL" id="KQ964472">
    <property type="protein sequence ID" value="KXN71551.1"/>
    <property type="molecule type" value="Genomic_DNA"/>
</dbReference>
<dbReference type="SUPFAM" id="SSF52540">
    <property type="entry name" value="P-loop containing nucleoside triphosphate hydrolases"/>
    <property type="match status" value="1"/>
</dbReference>
<dbReference type="OrthoDB" id="19045at2759"/>
<dbReference type="Gene3D" id="3.40.50.300">
    <property type="entry name" value="P-loop containing nucleotide triphosphate hydrolases"/>
    <property type="match status" value="1"/>
</dbReference>
<dbReference type="GO" id="GO:0046403">
    <property type="term" value="F:polynucleotide 3'-phosphatase activity"/>
    <property type="evidence" value="ECO:0007669"/>
    <property type="project" value="TreeGrafter"/>
</dbReference>
<dbReference type="NCBIfam" id="TIGR01662">
    <property type="entry name" value="HAD-SF-IIIA"/>
    <property type="match status" value="1"/>
</dbReference>
<dbReference type="PANTHER" id="PTHR12083">
    <property type="entry name" value="BIFUNCTIONAL POLYNUCLEOTIDE PHOSPHATASE/KINASE"/>
    <property type="match status" value="1"/>
</dbReference>
<sequence>MNWEFKHNNSLLIGINKEIPKFNKVAAFDMDGTLITVNGKHVHPKNEFDWVWLYPNVTKTLHEYYNEKEYSIVIISNQGGLEPDKKNGETRTRQIKQKLSMMAKELDIPFIFLASVRKDVYRKPRTGMWDHLTKLIPNIDKEKSFYIGDASGRQDNWKPGVKADHADTDRKFSLNLGIKFQVPEEFFQNHDPISYTLKGFCPFAFQKTRLSLETNIDELLQPIFDNQPNMVMLIGLPGSGKSSIVENYFESKDYVSINQDTLKTKNKCVKACEANLEQGNSVIVDNTNTTKSSRATYLSIAKRSNVKCYAILINPDLDLSLHNGNVRSLLPNSDHAEVPKFVIKMQHDKYEAPTEAEGFEKIIQVPFIPKFKSEYHEQIWNSYTY</sequence>
<dbReference type="Proteomes" id="UP000070444">
    <property type="component" value="Unassembled WGS sequence"/>
</dbReference>
<gene>
    <name evidence="1" type="ORF">CONCODRAFT_78253</name>
</gene>
<dbReference type="GO" id="GO:0003690">
    <property type="term" value="F:double-stranded DNA binding"/>
    <property type="evidence" value="ECO:0007669"/>
    <property type="project" value="TreeGrafter"/>
</dbReference>
<dbReference type="InterPro" id="IPR006549">
    <property type="entry name" value="HAD-SF_hydro_IIIA"/>
</dbReference>
<dbReference type="SUPFAM" id="SSF56784">
    <property type="entry name" value="HAD-like"/>
    <property type="match status" value="1"/>
</dbReference>
<dbReference type="FunFam" id="3.40.50.300:FF:000737">
    <property type="entry name" value="Bifunctional polynucleotide phosphatase/kinase"/>
    <property type="match status" value="1"/>
</dbReference>